<dbReference type="Proteomes" id="UP000190285">
    <property type="component" value="Unassembled WGS sequence"/>
</dbReference>
<feature type="transmembrane region" description="Helical" evidence="1">
    <location>
        <begin position="17"/>
        <end position="36"/>
    </location>
</feature>
<proteinExistence type="predicted"/>
<feature type="transmembrane region" description="Helical" evidence="1">
    <location>
        <begin position="104"/>
        <end position="125"/>
    </location>
</feature>
<gene>
    <name evidence="2" type="ORF">SAMN02194393_00534</name>
</gene>
<evidence type="ECO:0000256" key="1">
    <source>
        <dbReference type="SAM" id="Phobius"/>
    </source>
</evidence>
<dbReference type="AlphaFoldDB" id="A0A1T5IM35"/>
<dbReference type="CDD" id="cd21809">
    <property type="entry name" value="ABC-2_lan_permease-like"/>
    <property type="match status" value="1"/>
</dbReference>
<dbReference type="EMBL" id="FUZT01000001">
    <property type="protein sequence ID" value="SKC40180.1"/>
    <property type="molecule type" value="Genomic_DNA"/>
</dbReference>
<keyword evidence="1" id="KW-1133">Transmembrane helix</keyword>
<dbReference type="RefSeq" id="WP_170917244.1">
    <property type="nucleotide sequence ID" value="NZ_FUZT01000001.1"/>
</dbReference>
<feature type="transmembrane region" description="Helical" evidence="1">
    <location>
        <begin position="179"/>
        <end position="204"/>
    </location>
</feature>
<dbReference type="Pfam" id="PF12730">
    <property type="entry name" value="ABC2_membrane_4"/>
    <property type="match status" value="1"/>
</dbReference>
<dbReference type="PANTHER" id="PTHR37305">
    <property type="entry name" value="INTEGRAL MEMBRANE PROTEIN-RELATED"/>
    <property type="match status" value="1"/>
</dbReference>
<keyword evidence="3" id="KW-1185">Reference proteome</keyword>
<organism evidence="2 3">
    <name type="scientific">Maledivibacter halophilus</name>
    <dbReference type="NCBI Taxonomy" id="36842"/>
    <lineage>
        <taxon>Bacteria</taxon>
        <taxon>Bacillati</taxon>
        <taxon>Bacillota</taxon>
        <taxon>Clostridia</taxon>
        <taxon>Peptostreptococcales</taxon>
        <taxon>Caminicellaceae</taxon>
        <taxon>Maledivibacter</taxon>
    </lineage>
</organism>
<feature type="transmembrane region" description="Helical" evidence="1">
    <location>
        <begin position="57"/>
        <end position="77"/>
    </location>
</feature>
<feature type="transmembrane region" description="Helical" evidence="1">
    <location>
        <begin position="145"/>
        <end position="167"/>
    </location>
</feature>
<evidence type="ECO:0000313" key="2">
    <source>
        <dbReference type="EMBL" id="SKC40180.1"/>
    </source>
</evidence>
<dbReference type="STRING" id="36842.SAMN02194393_00534"/>
<protein>
    <submittedName>
        <fullName evidence="2">Bacitracin transport system permease protein</fullName>
    </submittedName>
</protein>
<dbReference type="PANTHER" id="PTHR37305:SF1">
    <property type="entry name" value="MEMBRANE PROTEIN"/>
    <property type="match status" value="1"/>
</dbReference>
<keyword evidence="1" id="KW-0812">Transmembrane</keyword>
<keyword evidence="1" id="KW-0472">Membrane</keyword>
<evidence type="ECO:0000313" key="3">
    <source>
        <dbReference type="Proteomes" id="UP000190285"/>
    </source>
</evidence>
<sequence>MFRTLNVEILKLKRSPIIWFSMLGVAIAPVLNYVIFLSLKTNKPSAISMERYFEQCYVFFTVLISTMIFGLIAAYIFNREYQEGTLGNMLTIPTGRAELIINKMIILFGWIIFLVLFNFCLSIFLNYMGLFIQFDKEIIIKYLKIYLLTGVLHFILMPVTVFITLVFKSYIPSVGFSIFVTITSLILTNTKYGELFPWSLIYLLARYQEEFNYSRLYSITLMILTFITSLTACIVYFNRADVEG</sequence>
<name>A0A1T5IM35_9FIRM</name>
<reference evidence="2 3" key="1">
    <citation type="submission" date="2017-02" db="EMBL/GenBank/DDBJ databases">
        <authorList>
            <person name="Peterson S.W."/>
        </authorList>
    </citation>
    <scope>NUCLEOTIDE SEQUENCE [LARGE SCALE GENOMIC DNA]</scope>
    <source>
        <strain evidence="2 3">M1</strain>
    </source>
</reference>
<feature type="transmembrane region" description="Helical" evidence="1">
    <location>
        <begin position="216"/>
        <end position="237"/>
    </location>
</feature>
<accession>A0A1T5IM35</accession>